<name>A0A6G1G280_9PEZI</name>
<dbReference type="EMBL" id="ML975158">
    <property type="protein sequence ID" value="KAF1812217.1"/>
    <property type="molecule type" value="Genomic_DNA"/>
</dbReference>
<gene>
    <name evidence="3 5" type="ORF">P152DRAFT_28584</name>
</gene>
<evidence type="ECO:0000313" key="5">
    <source>
        <dbReference type="RefSeq" id="XP_033533848.1"/>
    </source>
</evidence>
<dbReference type="PANTHER" id="PTHR42339">
    <property type="entry name" value="HISTONE H1"/>
    <property type="match status" value="1"/>
</dbReference>
<sequence>MADTSTLALLSRKDREAVQQINADNAAAPKAGAKGLKSTLGKRKSDATTDAESDDESDWDLFAAIEDIPITKTPAQVRTQIRRLIDSGELKIGEFCKKIGVSNRSYNDFIRQTRGGDNSNTYIHGLAYLQYRARKGKKITTKRPKKDVDASGKPVAVDWDVSAIHLDGEDANAVEVYDTCDEVRRKVDAQLRKPGVTQAALMRAIKAQFHPPKSLSSSSLQNFRNKRGANAGATSDVFYGAYVFFEKMRLKEGKPKSAHRQRMEQEWPRGFDLKHGSNTSYICLGDERPQIDQYGKLSIVGR</sequence>
<reference evidence="5" key="2">
    <citation type="submission" date="2020-04" db="EMBL/GenBank/DDBJ databases">
        <authorList>
            <consortium name="NCBI Genome Project"/>
        </authorList>
    </citation>
    <scope>NUCLEOTIDE SEQUENCE</scope>
    <source>
        <strain evidence="5">CBS 781.70</strain>
    </source>
</reference>
<dbReference type="OrthoDB" id="2592504at2759"/>
<dbReference type="AlphaFoldDB" id="A0A6G1G280"/>
<accession>A0A6G1G280</accession>
<feature type="region of interest" description="Disordered" evidence="1">
    <location>
        <begin position="21"/>
        <end position="53"/>
    </location>
</feature>
<protein>
    <recommendedName>
        <fullName evidence="2">DUF7726 domain-containing protein</fullName>
    </recommendedName>
</protein>
<feature type="domain" description="DUF7726" evidence="2">
    <location>
        <begin position="69"/>
        <end position="138"/>
    </location>
</feature>
<keyword evidence="4" id="KW-1185">Reference proteome</keyword>
<proteinExistence type="predicted"/>
<evidence type="ECO:0000313" key="4">
    <source>
        <dbReference type="Proteomes" id="UP000504638"/>
    </source>
</evidence>
<evidence type="ECO:0000259" key="2">
    <source>
        <dbReference type="Pfam" id="PF24852"/>
    </source>
</evidence>
<organism evidence="3">
    <name type="scientific">Eremomyces bilateralis CBS 781.70</name>
    <dbReference type="NCBI Taxonomy" id="1392243"/>
    <lineage>
        <taxon>Eukaryota</taxon>
        <taxon>Fungi</taxon>
        <taxon>Dikarya</taxon>
        <taxon>Ascomycota</taxon>
        <taxon>Pezizomycotina</taxon>
        <taxon>Dothideomycetes</taxon>
        <taxon>Dothideomycetes incertae sedis</taxon>
        <taxon>Eremomycetales</taxon>
        <taxon>Eremomycetaceae</taxon>
        <taxon>Eremomyces</taxon>
    </lineage>
</organism>
<evidence type="ECO:0000256" key="1">
    <source>
        <dbReference type="SAM" id="MobiDB-lite"/>
    </source>
</evidence>
<dbReference type="InterPro" id="IPR056143">
    <property type="entry name" value="DUF7726"/>
</dbReference>
<dbReference type="RefSeq" id="XP_033533848.1">
    <property type="nucleotide sequence ID" value="XM_033674964.1"/>
</dbReference>
<feature type="compositionally biased region" description="Low complexity" evidence="1">
    <location>
        <begin position="22"/>
        <end position="35"/>
    </location>
</feature>
<dbReference type="PANTHER" id="PTHR42339:SF1">
    <property type="entry name" value="HISTONE H1"/>
    <property type="match status" value="1"/>
</dbReference>
<dbReference type="Proteomes" id="UP000504638">
    <property type="component" value="Unplaced"/>
</dbReference>
<dbReference type="Pfam" id="PF24852">
    <property type="entry name" value="DUF7726"/>
    <property type="match status" value="2"/>
</dbReference>
<reference evidence="5" key="3">
    <citation type="submission" date="2025-04" db="UniProtKB">
        <authorList>
            <consortium name="RefSeq"/>
        </authorList>
    </citation>
    <scope>IDENTIFICATION</scope>
    <source>
        <strain evidence="5">CBS 781.70</strain>
    </source>
</reference>
<evidence type="ECO:0000313" key="3">
    <source>
        <dbReference type="EMBL" id="KAF1812217.1"/>
    </source>
</evidence>
<feature type="domain" description="DUF7726" evidence="2">
    <location>
        <begin position="175"/>
        <end position="254"/>
    </location>
</feature>
<dbReference type="GeneID" id="54415534"/>
<reference evidence="3 5" key="1">
    <citation type="submission" date="2020-01" db="EMBL/GenBank/DDBJ databases">
        <authorList>
            <consortium name="DOE Joint Genome Institute"/>
            <person name="Haridas S."/>
            <person name="Albert R."/>
            <person name="Binder M."/>
            <person name="Bloem J."/>
            <person name="Labutti K."/>
            <person name="Salamov A."/>
            <person name="Andreopoulos B."/>
            <person name="Baker S.E."/>
            <person name="Barry K."/>
            <person name="Bills G."/>
            <person name="Bluhm B.H."/>
            <person name="Cannon C."/>
            <person name="Castanera R."/>
            <person name="Culley D.E."/>
            <person name="Daum C."/>
            <person name="Ezra D."/>
            <person name="Gonzalez J.B."/>
            <person name="Henrissat B."/>
            <person name="Kuo A."/>
            <person name="Liang C."/>
            <person name="Lipzen A."/>
            <person name="Lutzoni F."/>
            <person name="Magnuson J."/>
            <person name="Mondo S."/>
            <person name="Nolan M."/>
            <person name="Ohm R."/>
            <person name="Pangilinan J."/>
            <person name="Park H.-J."/>
            <person name="Ramirez L."/>
            <person name="Alfaro M."/>
            <person name="Sun H."/>
            <person name="Tritt A."/>
            <person name="Yoshinaga Y."/>
            <person name="Zwiers L.-H."/>
            <person name="Turgeon B.G."/>
            <person name="Goodwin S.B."/>
            <person name="Spatafora J.W."/>
            <person name="Crous P.W."/>
            <person name="Grigoriev I.V."/>
        </authorList>
    </citation>
    <scope>NUCLEOTIDE SEQUENCE</scope>
    <source>
        <strain evidence="3 5">CBS 781.70</strain>
    </source>
</reference>